<sequence length="224" mass="23501">MVQINNDTANSAAATNLNAADTSQTFPSDQAITNQSSSAETIPHSDSTPSIQLTELEAGADASQPPAQKSEPEYSDFSFPEGLSINQPLLNEFKDTAKALGLNQQQAQQLADLGVKQVQTLVQAQQAALEVQKTTWLAAVKADKELGGDKLAENLAVALRAVNAFVSPELKALLDSTGLGNHPDMVRAFYKAGKLISEDSLLPGGTKPAGAGRSVAQALYPDQA</sequence>
<gene>
    <name evidence="2" type="ORF">KEF85_05905</name>
</gene>
<feature type="region of interest" description="Disordered" evidence="1">
    <location>
        <begin position="15"/>
        <end position="50"/>
    </location>
</feature>
<reference evidence="2" key="1">
    <citation type="submission" date="2021-04" db="EMBL/GenBank/DDBJ databases">
        <title>Draft genome sequence data of methanotrophic Methylovulum sp. strain S1L and Methylomonas sp. strain S2AM isolated from boreal lake water columns.</title>
        <authorList>
            <person name="Rissanen A.J."/>
            <person name="Mangayil R."/>
            <person name="Svenning M.M."/>
            <person name="Khanongnuch R."/>
        </authorList>
    </citation>
    <scope>NUCLEOTIDE SEQUENCE</scope>
    <source>
        <strain evidence="2">S2AM</strain>
    </source>
</reference>
<protein>
    <recommendedName>
        <fullName evidence="4">Peptidase</fullName>
    </recommendedName>
</protein>
<dbReference type="Proteomes" id="UP000676649">
    <property type="component" value="Chromosome"/>
</dbReference>
<evidence type="ECO:0000313" key="3">
    <source>
        <dbReference type="Proteomes" id="UP000676649"/>
    </source>
</evidence>
<organism evidence="2 3">
    <name type="scientific">Methylomonas paludis</name>
    <dbReference type="NCBI Taxonomy" id="1173101"/>
    <lineage>
        <taxon>Bacteria</taxon>
        <taxon>Pseudomonadati</taxon>
        <taxon>Pseudomonadota</taxon>
        <taxon>Gammaproteobacteria</taxon>
        <taxon>Methylococcales</taxon>
        <taxon>Methylococcaceae</taxon>
        <taxon>Methylomonas</taxon>
    </lineage>
</organism>
<feature type="region of interest" description="Disordered" evidence="1">
    <location>
        <begin position="59"/>
        <end position="78"/>
    </location>
</feature>
<keyword evidence="3" id="KW-1185">Reference proteome</keyword>
<dbReference type="RefSeq" id="WP_215583960.1">
    <property type="nucleotide sequence ID" value="NZ_CP073754.1"/>
</dbReference>
<dbReference type="EMBL" id="CP073754">
    <property type="protein sequence ID" value="QWF71988.1"/>
    <property type="molecule type" value="Genomic_DNA"/>
</dbReference>
<dbReference type="AlphaFoldDB" id="A0A975RB37"/>
<evidence type="ECO:0000313" key="2">
    <source>
        <dbReference type="EMBL" id="QWF71988.1"/>
    </source>
</evidence>
<evidence type="ECO:0000256" key="1">
    <source>
        <dbReference type="SAM" id="MobiDB-lite"/>
    </source>
</evidence>
<proteinExistence type="predicted"/>
<dbReference type="KEGG" id="mpad:KEF85_05905"/>
<name>A0A975RB37_9GAMM</name>
<feature type="compositionally biased region" description="Polar residues" evidence="1">
    <location>
        <begin position="24"/>
        <end position="50"/>
    </location>
</feature>
<accession>A0A975RB37</accession>
<evidence type="ECO:0008006" key="4">
    <source>
        <dbReference type="Google" id="ProtNLM"/>
    </source>
</evidence>